<dbReference type="Proteomes" id="UP000035682">
    <property type="component" value="Unplaced"/>
</dbReference>
<keyword evidence="9" id="KW-1185">Reference proteome</keyword>
<dbReference type="CTD" id="36377320"/>
<gene>
    <name evidence="8 10 11" type="ORF">SRAE_1000320800</name>
</gene>
<dbReference type="STRING" id="34506.A0A090LBP3"/>
<accession>A0A090LBP3</accession>
<sequence length="92" mass="11027">MSSYIARTERSGSIFYRITGLLRSGQMKWKERPIWYDVYAAHPPYHEPMWDAKLPKHGEPVRPIFYPEDIERAKKFQEEKKNRSSVQLKEDV</sequence>
<dbReference type="OrthoDB" id="10012356at2759"/>
<evidence type="ECO:0000256" key="1">
    <source>
        <dbReference type="ARBA" id="ARBA00004173"/>
    </source>
</evidence>
<comment type="subcellular location">
    <subcellularLocation>
        <location evidence="1">Mitochondrion</location>
    </subcellularLocation>
</comment>
<dbReference type="GO" id="GO:0006412">
    <property type="term" value="P:translation"/>
    <property type="evidence" value="ECO:0007669"/>
    <property type="project" value="InterPro"/>
</dbReference>
<dbReference type="WormBase" id="SRAE_1000320800">
    <property type="protein sequence ID" value="SRP06287"/>
    <property type="gene ID" value="WBGene00259825"/>
</dbReference>
<dbReference type="AlphaFoldDB" id="A0A090LBP3"/>
<proteinExistence type="inferred from homology"/>
<evidence type="ECO:0000313" key="10">
    <source>
        <dbReference type="WBParaSite" id="SRAE_1000320800.1"/>
    </source>
</evidence>
<protein>
    <recommendedName>
        <fullName evidence="6">Small ribosomal subunit protein mS23</fullName>
    </recommendedName>
</protein>
<dbReference type="Pfam" id="PF10484">
    <property type="entry name" value="MRP-S23"/>
    <property type="match status" value="1"/>
</dbReference>
<evidence type="ECO:0000256" key="6">
    <source>
        <dbReference type="ARBA" id="ARBA00035137"/>
    </source>
</evidence>
<evidence type="ECO:0000313" key="8">
    <source>
        <dbReference type="EMBL" id="CEF64955.1"/>
    </source>
</evidence>
<reference evidence="8 9" key="1">
    <citation type="submission" date="2014-09" db="EMBL/GenBank/DDBJ databases">
        <authorList>
            <person name="Martin A.A."/>
        </authorList>
    </citation>
    <scope>NUCLEOTIDE SEQUENCE</scope>
    <source>
        <strain evidence="9">ED321</strain>
        <strain evidence="8">ED321 Heterogonic</strain>
    </source>
</reference>
<dbReference type="CDD" id="cd23701">
    <property type="entry name" value="At1g26750"/>
    <property type="match status" value="1"/>
</dbReference>
<dbReference type="WBParaSite" id="SRAE_1000320800.1">
    <property type="protein sequence ID" value="SRAE_1000320800.1"/>
    <property type="gene ID" value="WBGene00259825"/>
</dbReference>
<evidence type="ECO:0000313" key="11">
    <source>
        <dbReference type="WormBase" id="SRAE_1000320800"/>
    </source>
</evidence>
<evidence type="ECO:0000259" key="7">
    <source>
        <dbReference type="Pfam" id="PF10484"/>
    </source>
</evidence>
<evidence type="ECO:0000256" key="4">
    <source>
        <dbReference type="ARBA" id="ARBA00023128"/>
    </source>
</evidence>
<keyword evidence="3 8" id="KW-0689">Ribosomal protein</keyword>
<dbReference type="InterPro" id="IPR019520">
    <property type="entry name" value="Ribosomal_mS23_met"/>
</dbReference>
<keyword evidence="4" id="KW-0496">Mitochondrion</keyword>
<keyword evidence="5" id="KW-0687">Ribonucleoprotein</keyword>
<dbReference type="PANTHER" id="PTHR15925:SF2">
    <property type="entry name" value="SMALL RIBOSOMAL SUBUNIT PROTEIN MS23"/>
    <property type="match status" value="1"/>
</dbReference>
<organism evidence="8">
    <name type="scientific">Strongyloides ratti</name>
    <name type="common">Parasitic roundworm</name>
    <dbReference type="NCBI Taxonomy" id="34506"/>
    <lineage>
        <taxon>Eukaryota</taxon>
        <taxon>Metazoa</taxon>
        <taxon>Ecdysozoa</taxon>
        <taxon>Nematoda</taxon>
        <taxon>Chromadorea</taxon>
        <taxon>Rhabditida</taxon>
        <taxon>Tylenchina</taxon>
        <taxon>Panagrolaimomorpha</taxon>
        <taxon>Strongyloidoidea</taxon>
        <taxon>Strongyloididae</taxon>
        <taxon>Strongyloides</taxon>
    </lineage>
</organism>
<dbReference type="GO" id="GO:0005739">
    <property type="term" value="C:mitochondrion"/>
    <property type="evidence" value="ECO:0007669"/>
    <property type="project" value="InterPro"/>
</dbReference>
<dbReference type="InterPro" id="IPR059242">
    <property type="entry name" value="mS23_dom"/>
</dbReference>
<evidence type="ECO:0000256" key="3">
    <source>
        <dbReference type="ARBA" id="ARBA00022980"/>
    </source>
</evidence>
<evidence type="ECO:0000313" key="9">
    <source>
        <dbReference type="Proteomes" id="UP000035682"/>
    </source>
</evidence>
<comment type="similarity">
    <text evidence="2">Belongs to the mitochondrion-specific ribosomal protein mS23 family.</text>
</comment>
<reference evidence="10" key="2">
    <citation type="submission" date="2020-12" db="UniProtKB">
        <authorList>
            <consortium name="WormBaseParasite"/>
        </authorList>
    </citation>
    <scope>IDENTIFICATION</scope>
</reference>
<name>A0A090LBP3_STRRB</name>
<dbReference type="GeneID" id="36377320"/>
<dbReference type="OMA" id="YPEDMER"/>
<evidence type="ECO:0000256" key="5">
    <source>
        <dbReference type="ARBA" id="ARBA00023274"/>
    </source>
</evidence>
<dbReference type="InterPro" id="IPR023611">
    <property type="entry name" value="mS23_dom_met"/>
</dbReference>
<evidence type="ECO:0000256" key="2">
    <source>
        <dbReference type="ARBA" id="ARBA00009864"/>
    </source>
</evidence>
<dbReference type="eggNOG" id="ENOG502RZIC">
    <property type="taxonomic scope" value="Eukaryota"/>
</dbReference>
<dbReference type="GO" id="GO:0005840">
    <property type="term" value="C:ribosome"/>
    <property type="evidence" value="ECO:0007669"/>
    <property type="project" value="UniProtKB-KW"/>
</dbReference>
<dbReference type="RefSeq" id="XP_024504156.1">
    <property type="nucleotide sequence ID" value="XM_024650372.1"/>
</dbReference>
<feature type="domain" description="Small ribosomal subunit protein mS23 conserved" evidence="7">
    <location>
        <begin position="6"/>
        <end position="89"/>
    </location>
</feature>
<dbReference type="GO" id="GO:0003735">
    <property type="term" value="F:structural constituent of ribosome"/>
    <property type="evidence" value="ECO:0007669"/>
    <property type="project" value="InterPro"/>
</dbReference>
<dbReference type="PANTHER" id="PTHR15925">
    <property type="entry name" value="MITOCHONDRIAL RIBOSOMAL PROTEIN S23"/>
    <property type="match status" value="1"/>
</dbReference>
<dbReference type="EMBL" id="LN609528">
    <property type="protein sequence ID" value="CEF64955.1"/>
    <property type="molecule type" value="Genomic_DNA"/>
</dbReference>